<sequence>MIELIENPNNQCSISISLAELRGVYYGLYLTWEKKIMRLEVEVDSEVVVGFLTTGIEEIEETNPLSILVRLCHGFLRKDSIVRVSHVYRKANRLTDGLTNHAFSLLLGFHAFASVPVEVVSILREDVDGVLRSRLVPL</sequence>
<accession>Q9LRR1</accession>
<protein>
    <recommendedName>
        <fullName evidence="1">RNase H type-1 domain-containing protein</fullName>
    </recommendedName>
</protein>
<dbReference type="GO" id="GO:0003676">
    <property type="term" value="F:nucleic acid binding"/>
    <property type="evidence" value="ECO:0007669"/>
    <property type="project" value="InterPro"/>
</dbReference>
<dbReference type="InterPro" id="IPR036397">
    <property type="entry name" value="RNaseH_sf"/>
</dbReference>
<dbReference type="PANTHER" id="PTHR47723:SF13">
    <property type="entry name" value="PUTATIVE-RELATED"/>
    <property type="match status" value="1"/>
</dbReference>
<dbReference type="Pfam" id="PF13456">
    <property type="entry name" value="RVT_3"/>
    <property type="match status" value="1"/>
</dbReference>
<dbReference type="Gene3D" id="3.30.420.10">
    <property type="entry name" value="Ribonuclease H-like superfamily/Ribonuclease H"/>
    <property type="match status" value="1"/>
</dbReference>
<dbReference type="EMBL" id="AB028617">
    <property type="protein sequence ID" value="BAB01342.1"/>
    <property type="molecule type" value="Genomic_DNA"/>
</dbReference>
<evidence type="ECO:0000313" key="2">
    <source>
        <dbReference type="EMBL" id="BAB01342.1"/>
    </source>
</evidence>
<dbReference type="InterPro" id="IPR012337">
    <property type="entry name" value="RNaseH-like_sf"/>
</dbReference>
<dbReference type="InterPro" id="IPR053151">
    <property type="entry name" value="RNase_H-like"/>
</dbReference>
<dbReference type="SUPFAM" id="SSF53098">
    <property type="entry name" value="Ribonuclease H-like"/>
    <property type="match status" value="1"/>
</dbReference>
<feature type="domain" description="RNase H type-1" evidence="1">
    <location>
        <begin position="13"/>
        <end position="102"/>
    </location>
</feature>
<name>Q9LRR1_ARATH</name>
<dbReference type="PANTHER" id="PTHR47723">
    <property type="entry name" value="OS05G0353850 PROTEIN"/>
    <property type="match status" value="1"/>
</dbReference>
<dbReference type="AlphaFoldDB" id="Q9LRR1"/>
<dbReference type="GO" id="GO:0004523">
    <property type="term" value="F:RNA-DNA hybrid ribonuclease activity"/>
    <property type="evidence" value="ECO:0007669"/>
    <property type="project" value="InterPro"/>
</dbReference>
<reference evidence="2" key="1">
    <citation type="journal article" date="2000" name="DNA Res.">
        <title>Structural analysis of Arabidopsis thaliana chromosome 3. I. Sequence features of the regions of 4,504,864 bp covered by sixty P1 and TAC clones.</title>
        <authorList>
            <person name="Sato S."/>
            <person name="Nakamura Y."/>
            <person name="Kaneko T."/>
            <person name="Katoh T."/>
            <person name="Asamizu E."/>
            <person name="Tabata S."/>
        </authorList>
    </citation>
    <scope>NUCLEOTIDE SEQUENCE [LARGE SCALE GENOMIC DNA]</scope>
</reference>
<proteinExistence type="predicted"/>
<dbReference type="InterPro" id="IPR002156">
    <property type="entry name" value="RNaseH_domain"/>
</dbReference>
<reference key="2">
    <citation type="journal article" date="2000" name="Nature">
        <title>Sequence and analysis of chromosome 3 of the plant Arabidopsis thaliana.</title>
        <authorList>
            <consortium name="European Union Chromosome 3 Arabidopsis Sequencing Consortium"/>
            <consortium name="Institute for Genomic Research"/>
            <consortium name="Kazusa DNA Research Institute"/>
            <person name="Salanoubat M."/>
            <person name="Lemcke K."/>
            <person name="Rieger M."/>
            <person name="Ansorge W."/>
            <person name="Unseld M."/>
            <person name="Fartmann B."/>
            <person name="Valle G."/>
            <person name="Blocker H."/>
            <person name="Perez-Alonso M."/>
            <person name="Obermaier B."/>
            <person name="Delseny M."/>
            <person name="Boutry M."/>
            <person name="Grivell L.A."/>
            <person name="Mache R."/>
            <person name="Puigdomenech P."/>
            <person name="De Simone V."/>
            <person name="Choisne N."/>
            <person name="Artiguenave F."/>
            <person name="Robert C."/>
            <person name="Brottier P."/>
            <person name="Wincker P."/>
            <person name="Cattolico L."/>
            <person name="Weissenbach J."/>
            <person name="Saurin W."/>
            <person name="Quetier F."/>
            <person name="Schafer M."/>
            <person name="Muller-Auer S."/>
            <person name="Gabel C."/>
            <person name="Fuchs M."/>
            <person name="Benes V."/>
            <person name="Wurmbach E."/>
            <person name="Drzonek H."/>
            <person name="Erfle H."/>
            <person name="Jordan N."/>
            <person name="Bangert S."/>
            <person name="Wiedelmann R."/>
            <person name="Kranz H."/>
            <person name="Voss H."/>
            <person name="Holland R."/>
            <person name="Brandt P."/>
            <person name="Nyakatura G."/>
            <person name="Vezzi A."/>
            <person name="D'Angelo M."/>
            <person name="Pallavicini A."/>
            <person name="Toppo S."/>
            <person name="Simionati B."/>
            <person name="Conrad A."/>
            <person name="Hornischer K."/>
            <person name="Kauer G."/>
            <person name="Lohnert T.H."/>
            <person name="Nordsiek G."/>
            <person name="Reichelt J."/>
            <person name="Scharfe M."/>
            <person name="Schon O."/>
            <person name="Bargues M."/>
            <person name="Terol J."/>
            <person name="Climent J."/>
            <person name="Navarro P."/>
            <person name="Collado C."/>
            <person name="Perez-Perez A."/>
            <person name="Ottenwalder B."/>
            <person name="Duchemin D."/>
            <person name="Cooke R."/>
            <person name="Laudie M."/>
            <person name="Berger-Llauro C."/>
            <person name="Purnelle B."/>
            <person name="Masuy D."/>
            <person name="de Haan M."/>
            <person name="Maarse A.C."/>
            <person name="Alcaraz J.P."/>
            <person name="Cottet A."/>
            <person name="Casacuberta E."/>
            <person name="Monfort A."/>
            <person name="Argiriou A."/>
            <person name="flores M."/>
            <person name="Liguori R."/>
            <person name="Vitale D."/>
            <person name="Mannhaupt G."/>
            <person name="Haase D."/>
            <person name="Schoof H."/>
            <person name="Rudd S."/>
            <person name="Zaccaria P."/>
            <person name="Mewes H.W."/>
            <person name="Mayer K.F."/>
            <person name="Kaul S."/>
            <person name="Town C.D."/>
            <person name="Koo H.L."/>
            <person name="Tallon L.J."/>
            <person name="Jenkins J."/>
            <person name="Rooney T."/>
            <person name="Rizzo M."/>
            <person name="Walts A."/>
            <person name="Utterback T."/>
            <person name="Fujii C.Y."/>
            <person name="Shea T.P."/>
            <person name="Creasy T.H."/>
            <person name="Haas B."/>
            <person name="Maiti R."/>
            <person name="Wu D."/>
            <person name="Peterson J."/>
            <person name="Van Aken S."/>
            <person name="Pai G."/>
            <person name="Militscher J."/>
            <person name="Sellers P."/>
            <person name="Gill J.E."/>
            <person name="Feldblyum T.V."/>
            <person name="Preuss D."/>
            <person name="Lin X."/>
            <person name="Nierman W.C."/>
            <person name="Salzberg S.L."/>
            <person name="White O."/>
            <person name="Venter J.C."/>
            <person name="Fraser C.M."/>
            <person name="Kaneko T."/>
            <person name="Nakamura Y."/>
            <person name="Sato S."/>
            <person name="Kato T."/>
            <person name="Asamizu E."/>
            <person name="Sasamoto S."/>
            <person name="Kimura T."/>
            <person name="Idesawa K."/>
            <person name="Kawashima K."/>
            <person name="Kishida Y."/>
            <person name="Kiyokawa C."/>
            <person name="Kohara M."/>
            <person name="Matsumoto M."/>
            <person name="Matsuno A."/>
            <person name="Muraki A."/>
            <person name="Nakayama S."/>
            <person name="Nakazaki N."/>
            <person name="Shinpo S."/>
            <person name="Takeuchi C."/>
            <person name="Wada T."/>
            <person name="Watanabe A."/>
            <person name="Yamada M."/>
            <person name="Yasuda M."/>
            <person name="Tabata S."/>
        </authorList>
    </citation>
    <scope>NUCLEOTIDE SEQUENCE [LARGE SCALE GENOMIC DNA]</scope>
    <source>
        <strain>cv. Columbia</strain>
    </source>
</reference>
<evidence type="ECO:0000259" key="1">
    <source>
        <dbReference type="Pfam" id="PF13456"/>
    </source>
</evidence>
<organism evidence="2">
    <name type="scientific">Arabidopsis thaliana</name>
    <name type="common">Mouse-ear cress</name>
    <dbReference type="NCBI Taxonomy" id="3702"/>
    <lineage>
        <taxon>Eukaryota</taxon>
        <taxon>Viridiplantae</taxon>
        <taxon>Streptophyta</taxon>
        <taxon>Embryophyta</taxon>
        <taxon>Tracheophyta</taxon>
        <taxon>Spermatophyta</taxon>
        <taxon>Magnoliopsida</taxon>
        <taxon>eudicotyledons</taxon>
        <taxon>Gunneridae</taxon>
        <taxon>Pentapetalae</taxon>
        <taxon>rosids</taxon>
        <taxon>malvids</taxon>
        <taxon>Brassicales</taxon>
        <taxon>Brassicaceae</taxon>
        <taxon>Camelineae</taxon>
        <taxon>Arabidopsis</taxon>
    </lineage>
</organism>